<dbReference type="AlphaFoldDB" id="A0A1X7AFF0"/>
<evidence type="ECO:0000313" key="1">
    <source>
        <dbReference type="EMBL" id="SLN76717.1"/>
    </source>
</evidence>
<accession>A0A1X7AFF0</accession>
<reference evidence="2" key="1">
    <citation type="submission" date="2017-03" db="EMBL/GenBank/DDBJ databases">
        <authorList>
            <person name="Rodrigo-Torres L."/>
            <person name="Arahal R.D."/>
            <person name="Lucena T."/>
        </authorList>
    </citation>
    <scope>NUCLEOTIDE SEQUENCE [LARGE SCALE GENOMIC DNA]</scope>
    <source>
        <strain evidence="2">CECT 8411</strain>
    </source>
</reference>
<name>A0A1X7AFF0_9RHOB</name>
<evidence type="ECO:0000313" key="2">
    <source>
        <dbReference type="Proteomes" id="UP000193778"/>
    </source>
</evidence>
<proteinExistence type="predicted"/>
<keyword evidence="2" id="KW-1185">Reference proteome</keyword>
<protein>
    <submittedName>
        <fullName evidence="1">Uncharacterized protein</fullName>
    </submittedName>
</protein>
<organism evidence="1 2">
    <name type="scientific">Ruegeria meonggei</name>
    <dbReference type="NCBI Taxonomy" id="1446476"/>
    <lineage>
        <taxon>Bacteria</taxon>
        <taxon>Pseudomonadati</taxon>
        <taxon>Pseudomonadota</taxon>
        <taxon>Alphaproteobacteria</taxon>
        <taxon>Rhodobacterales</taxon>
        <taxon>Roseobacteraceae</taxon>
        <taxon>Ruegeria</taxon>
    </lineage>
</organism>
<dbReference type="EMBL" id="FWFP01000020">
    <property type="protein sequence ID" value="SLN76717.1"/>
    <property type="molecule type" value="Genomic_DNA"/>
</dbReference>
<gene>
    <name evidence="1" type="ORF">RUM8411_04467</name>
</gene>
<sequence length="45" mass="4947">MNIFGGKLRFCYDLSLQIFAILEPATVSQQIKGMTSAAVTLLRLS</sequence>
<dbReference type="Proteomes" id="UP000193778">
    <property type="component" value="Unassembled WGS sequence"/>
</dbReference>